<comment type="caution">
    <text evidence="3">The sequence shown here is derived from an EMBL/GenBank/DDBJ whole genome shotgun (WGS) entry which is preliminary data.</text>
</comment>
<proteinExistence type="predicted"/>
<evidence type="ECO:0000313" key="4">
    <source>
        <dbReference type="Proteomes" id="UP000324800"/>
    </source>
</evidence>
<evidence type="ECO:0000313" key="3">
    <source>
        <dbReference type="EMBL" id="KAA6386342.1"/>
    </source>
</evidence>
<organism evidence="3 4">
    <name type="scientific">Streblomastix strix</name>
    <dbReference type="NCBI Taxonomy" id="222440"/>
    <lineage>
        <taxon>Eukaryota</taxon>
        <taxon>Metamonada</taxon>
        <taxon>Preaxostyla</taxon>
        <taxon>Oxymonadida</taxon>
        <taxon>Streblomastigidae</taxon>
        <taxon>Streblomastix</taxon>
    </lineage>
</organism>
<dbReference type="EMBL" id="SNRW01004850">
    <property type="protein sequence ID" value="KAA6386342.1"/>
    <property type="molecule type" value="Genomic_DNA"/>
</dbReference>
<feature type="region of interest" description="Disordered" evidence="2">
    <location>
        <begin position="835"/>
        <end position="865"/>
    </location>
</feature>
<dbReference type="SUPFAM" id="SSF48371">
    <property type="entry name" value="ARM repeat"/>
    <property type="match status" value="1"/>
</dbReference>
<reference evidence="3 4" key="1">
    <citation type="submission" date="2019-03" db="EMBL/GenBank/DDBJ databases">
        <title>Single cell metagenomics reveals metabolic interactions within the superorganism composed of flagellate Streblomastix strix and complex community of Bacteroidetes bacteria on its surface.</title>
        <authorList>
            <person name="Treitli S.C."/>
            <person name="Kolisko M."/>
            <person name="Husnik F."/>
            <person name="Keeling P."/>
            <person name="Hampl V."/>
        </authorList>
    </citation>
    <scope>NUCLEOTIDE SEQUENCE [LARGE SCALE GENOMIC DNA]</scope>
    <source>
        <strain evidence="3">ST1C</strain>
    </source>
</reference>
<dbReference type="OrthoDB" id="10685657at2759"/>
<protein>
    <submittedName>
        <fullName evidence="3">Uncharacterized protein</fullName>
    </submittedName>
</protein>
<evidence type="ECO:0000256" key="1">
    <source>
        <dbReference type="SAM" id="Coils"/>
    </source>
</evidence>
<dbReference type="Gene3D" id="1.25.10.10">
    <property type="entry name" value="Leucine-rich Repeat Variant"/>
    <property type="match status" value="1"/>
</dbReference>
<feature type="compositionally biased region" description="Basic and acidic residues" evidence="2">
    <location>
        <begin position="1560"/>
        <end position="1572"/>
    </location>
</feature>
<feature type="region of interest" description="Disordered" evidence="2">
    <location>
        <begin position="1560"/>
        <end position="1579"/>
    </location>
</feature>
<feature type="coiled-coil region" evidence="1">
    <location>
        <begin position="576"/>
        <end position="603"/>
    </location>
</feature>
<feature type="non-terminal residue" evidence="3">
    <location>
        <position position="1668"/>
    </location>
</feature>
<dbReference type="PANTHER" id="PTHR36812:SF9">
    <property type="entry name" value="MYB-LIKE PROTEIN X ISOFORM X1"/>
    <property type="match status" value="1"/>
</dbReference>
<keyword evidence="1" id="KW-0175">Coiled coil</keyword>
<name>A0A5J4VV28_9EUKA</name>
<dbReference type="PANTHER" id="PTHR36812">
    <property type="entry name" value="NEUROFILAMENT TRIPLET M PROTEIN-LIKE PROTEIN"/>
    <property type="match status" value="1"/>
</dbReference>
<dbReference type="Proteomes" id="UP000324800">
    <property type="component" value="Unassembled WGS sequence"/>
</dbReference>
<sequence>MPVCCSRKPVCDSRKSVCGSCKPVCGSCKPVRCSRKPVCGSRQPVRGRCKTSVRQSLMLLQAIEKFYRVQKEQSSNPKAELFALDELFDNIKSGEIRIHPPDSKVLTILQQCFLNIIHSQNWPILMYSAFGLMHLAHDLPVEDSQKFFSIPSTDENIEQNSILNRCIELLGSKLKIEVRDAYAQLMGSISSQFPIIVKILLENLQKIPSTSYEQVEGHMMALGWAGSKIQGGLIGDLQNKVITTLIQSTQHNSIPNFSQFIRKQALRAILRILSSQKNELNKISSELMDLVGNSVSAHFGDIDVNVRRAAALVAPLWVNYQSSDSDTEKINLDSKTKIMSLISQLDKNADEKSNNSASVTQNSFGQIPKFYEKQGIILALQRIVEYPQTILTNEIIDSLIKVLKKTALQQVKPKSAEAGLPNGACGEALTALCVRYHDDDKHPINFKDDVYPIILHLLSSSNASFINGGCLSVIQICRKLPIKLIYSSLVTLAVTLFRSKQHPGRYLNEDASAAFRTIVQTLNIDEFQFIHVLTPLIHKQIISECNQLVGEARDSAFNTIKVIIAQQPTPEIYSPIRKQDSQQKEKEDQLKQLITDNELLQQEIPSSQEAITQVSSKLLKELENESNDKDLEESQLYATEATFELLKVIQIHLQIYLNEQKKQEQEINNNNILSLQQISSYLKKTFAILRNNIACNLEKVISSSLTTLRELIETCNLFNIAINSYSKTHNQNLKRYFLPIKSMLIQVLPIIMQRQYRVEETVKREAFGALLHLIGPLNKAVLWPLNPNEIIDLDSKDDELTEEEEDSIVKSDDLDSSKQRLNTVADLLIEIAAGCPSANDDDEDEEEHKENNDEEETNDSEEKQTSKYNIIKQMSQSYSCCALSEEVNDDDQNWLPAFQTFGQTLAYVLHETHEILSIQQLNINHVIAEEENEIIKKIDQIQLKSDSTQLKTPLASFPKSQSYYKRLRTIEQITKTALRALPLAISMFSHSMIEEVGFEYSAIGALSTAVQLCSTILNYADQSINNFNSMKSKPQQQSNVNIDSSSLIKNKEIIFHTLKLIKQSLKQKLIFFIEPIVPFLHFIGFGGQTSEWINLRVKVEGDLNDNEDEQQQNELDGITSEEIKQFCGINQEEEDKQKEWLREIIADKKQFDQIIEKEKEMSDNIIELNQKWKLSTTQKSAYYIVDQRSREKKKIYQLPSIQIAHPVLQQTAKINAVRAAQEYAFSQLKDENDQIKNNFSNFLKQTVDSVIKSTDFTYQQNQASAQVESNQNQTNSSTVSIGLDECIQLLVIHGSIEALKQIRIAHRLRHFLNDTVKQNANQDTNKENDKLKEKEQKIQDKSKQEEIDIFWLLSQDTLIKLFLSLVDKLRIILNSLPIFQTTAASKNINHQHVAPVNTNAIAGGQSQQQSSTSNTSSSSSQSSIQSSIQLVLPEKIAQSPTNLSSFQFWYPYLVSSLIRSISTLLVVPSSDHKQKQQQPPSNQLPSLPVPFIIAQFEDSEINKNVHNSIKVIIAALKQTHFRSLQGGNPASQLSFALFQFLLTQKQDVSVSDVQFEKEAKQEKTNLDEKDNVVPEQSQNKHDHIHHHVHHHKHAHTHQHHHHELNLNNFSSERTTSITNPLIQSSITPHSVHSDVLQCLSDFLADENVQIEPKNQVKNRLLQVNVVNL</sequence>
<feature type="compositionally biased region" description="Basic and acidic residues" evidence="2">
    <location>
        <begin position="1324"/>
        <end position="1338"/>
    </location>
</feature>
<feature type="region of interest" description="Disordered" evidence="2">
    <location>
        <begin position="1319"/>
        <end position="1338"/>
    </location>
</feature>
<evidence type="ECO:0000256" key="2">
    <source>
        <dbReference type="SAM" id="MobiDB-lite"/>
    </source>
</evidence>
<dbReference type="InterPro" id="IPR011989">
    <property type="entry name" value="ARM-like"/>
</dbReference>
<accession>A0A5J4VV28</accession>
<gene>
    <name evidence="3" type="ORF">EZS28_018132</name>
</gene>
<feature type="compositionally biased region" description="Acidic residues" evidence="2">
    <location>
        <begin position="839"/>
        <end position="859"/>
    </location>
</feature>
<dbReference type="InterPro" id="IPR016024">
    <property type="entry name" value="ARM-type_fold"/>
</dbReference>